<evidence type="ECO:0000313" key="1">
    <source>
        <dbReference type="EMBL" id="PZO41740.1"/>
    </source>
</evidence>
<reference evidence="1 2" key="1">
    <citation type="submission" date="2018-04" db="EMBL/GenBank/DDBJ databases">
        <authorList>
            <person name="Go L.Y."/>
            <person name="Mitchell J.A."/>
        </authorList>
    </citation>
    <scope>NUCLEOTIDE SEQUENCE [LARGE SCALE GENOMIC DNA]</scope>
    <source>
        <strain evidence="1">ULC066bin1</strain>
    </source>
</reference>
<reference evidence="1 2" key="2">
    <citation type="submission" date="2018-06" db="EMBL/GenBank/DDBJ databases">
        <title>Metagenomic assembly of (sub)arctic Cyanobacteria and their associated microbiome from non-axenic cultures.</title>
        <authorList>
            <person name="Baurain D."/>
        </authorList>
    </citation>
    <scope>NUCLEOTIDE SEQUENCE [LARGE SCALE GENOMIC DNA]</scope>
    <source>
        <strain evidence="1">ULC066bin1</strain>
    </source>
</reference>
<evidence type="ECO:0000313" key="2">
    <source>
        <dbReference type="Proteomes" id="UP000249467"/>
    </source>
</evidence>
<dbReference type="AlphaFoldDB" id="A0A2W4WBC3"/>
<organism evidence="1 2">
    <name type="scientific">Pseudanabaena frigida</name>
    <dbReference type="NCBI Taxonomy" id="945775"/>
    <lineage>
        <taxon>Bacteria</taxon>
        <taxon>Bacillati</taxon>
        <taxon>Cyanobacteriota</taxon>
        <taxon>Cyanophyceae</taxon>
        <taxon>Pseudanabaenales</taxon>
        <taxon>Pseudanabaenaceae</taxon>
        <taxon>Pseudanabaena</taxon>
    </lineage>
</organism>
<dbReference type="Proteomes" id="UP000249467">
    <property type="component" value="Unassembled WGS sequence"/>
</dbReference>
<proteinExistence type="predicted"/>
<protein>
    <submittedName>
        <fullName evidence="1">Uncharacterized protein</fullName>
    </submittedName>
</protein>
<sequence length="110" mass="12674">MIQFSRIECRTAEAIFGDMIDIYFGGQRIWEGPVNTNGTYDIAQSRRIPQGRGAQIVINQWYFGQWRECVYTSPPVRRTDIPGEQIHSVDPTFDGDPKGEYVLYVVLEKN</sequence>
<accession>A0A2W4WBC3</accession>
<comment type="caution">
    <text evidence="1">The sequence shown here is derived from an EMBL/GenBank/DDBJ whole genome shotgun (WGS) entry which is preliminary data.</text>
</comment>
<name>A0A2W4WBC3_9CYAN</name>
<gene>
    <name evidence="1" type="ORF">DCF19_09305</name>
</gene>
<dbReference type="EMBL" id="QBML01000010">
    <property type="protein sequence ID" value="PZO41740.1"/>
    <property type="molecule type" value="Genomic_DNA"/>
</dbReference>